<dbReference type="GO" id="GO:0005576">
    <property type="term" value="C:extracellular region"/>
    <property type="evidence" value="ECO:0007669"/>
    <property type="project" value="UniProtKB-SubCell"/>
</dbReference>
<reference evidence="19 20" key="1">
    <citation type="journal article" date="2019" name="Mol. Biol. Evol.">
        <title>Blast fungal genomes show frequent chromosomal changes, gene gains and losses, and effector gene turnover.</title>
        <authorList>
            <person name="Gomez Luciano L.B."/>
            <person name="Jason Tsai I."/>
            <person name="Chuma I."/>
            <person name="Tosa Y."/>
            <person name="Chen Y.H."/>
            <person name="Li J.Y."/>
            <person name="Li M.Y."/>
            <person name="Jade Lu M.Y."/>
            <person name="Nakayashiki H."/>
            <person name="Li W.H."/>
        </authorList>
    </citation>
    <scope>NUCLEOTIDE SEQUENCE [LARGE SCALE GENOMIC DNA]</scope>
    <source>
        <strain evidence="19">MZ5-1-6</strain>
    </source>
</reference>
<evidence type="ECO:0000256" key="17">
    <source>
        <dbReference type="SAM" id="SignalP"/>
    </source>
</evidence>
<keyword evidence="6" id="KW-0136">Cellulose degradation</keyword>
<dbReference type="Gene3D" id="2.70.50.70">
    <property type="match status" value="1"/>
</dbReference>
<feature type="compositionally biased region" description="Basic residues" evidence="16">
    <location>
        <begin position="353"/>
        <end position="368"/>
    </location>
</feature>
<evidence type="ECO:0000256" key="2">
    <source>
        <dbReference type="ARBA" id="ARBA00004613"/>
    </source>
</evidence>
<feature type="chain" id="PRO_5043870689" description="lytic cellulose monooxygenase (C4-dehydrogenating)" evidence="17">
    <location>
        <begin position="19"/>
        <end position="368"/>
    </location>
</feature>
<keyword evidence="5 17" id="KW-0732">Signal</keyword>
<dbReference type="AlphaFoldDB" id="A0A4P7NIN1"/>
<dbReference type="EMBL" id="CP034207">
    <property type="protein sequence ID" value="QBZ61806.1"/>
    <property type="molecule type" value="Genomic_DNA"/>
</dbReference>
<comment type="catalytic activity">
    <reaction evidence="14">
        <text>[(1-&gt;4)-beta-D-glucosyl]n+m + reduced acceptor + O2 = 4-dehydro-beta-D-glucosyl-[(1-&gt;4)-beta-D-glucosyl]n-1 + [(1-&gt;4)-beta-D-glucosyl]m + acceptor + H2O.</text>
        <dbReference type="EC" id="1.14.99.56"/>
    </reaction>
</comment>
<keyword evidence="10" id="KW-1015">Disulfide bond</keyword>
<dbReference type="InterPro" id="IPR005103">
    <property type="entry name" value="AA9_LPMO"/>
</dbReference>
<evidence type="ECO:0000256" key="5">
    <source>
        <dbReference type="ARBA" id="ARBA00022729"/>
    </source>
</evidence>
<evidence type="ECO:0000256" key="12">
    <source>
        <dbReference type="ARBA" id="ARBA00023326"/>
    </source>
</evidence>
<feature type="domain" description="Auxiliary Activity family 9 catalytic" evidence="18">
    <location>
        <begin position="19"/>
        <end position="226"/>
    </location>
</feature>
<name>A0A4P7NIN1_PYROR</name>
<dbReference type="Pfam" id="PF03443">
    <property type="entry name" value="AA9"/>
    <property type="match status" value="1"/>
</dbReference>
<comment type="subcellular location">
    <subcellularLocation>
        <location evidence="2">Secreted</location>
    </subcellularLocation>
</comment>
<evidence type="ECO:0000256" key="6">
    <source>
        <dbReference type="ARBA" id="ARBA00023001"/>
    </source>
</evidence>
<feature type="region of interest" description="Disordered" evidence="16">
    <location>
        <begin position="317"/>
        <end position="368"/>
    </location>
</feature>
<sequence length="368" mass="37823">MKFTIATSILAAIPLASAHYTFGGLVHNGASVGRDWQYVREHTRTYMPTFKDEAATSNDFRCNKGAGSGAKTDVFTVKPGDSLGLRQAFDPSGMKHPGPAQVYVSLAPGSVKTYDGSGDWIKVHQSLLCKDPLVARDLQYDGWCMYGENKIEFEVPETLPDGEYLVRAEHIAIHGAHDGKAEFYYSCAQVRIQGSNATALPTGAETAKIPGVYKTDDAAINFSVWGGKTSYPLIPGIAVAPGGTVRGSADGKSKAIVKVAGGSSGTSPAPVPAVSAAAASSSSSTAAASTAAATTPAATAPASTLATSVVASSTAATTTATTAEAVTTATSTASTLPATEPKPTEPAGPACKGGHRGRRHRFRGPFRG</sequence>
<evidence type="ECO:0000313" key="19">
    <source>
        <dbReference type="EMBL" id="QBZ61806.1"/>
    </source>
</evidence>
<dbReference type="Proteomes" id="UP000294847">
    <property type="component" value="Chromosome 4"/>
</dbReference>
<evidence type="ECO:0000256" key="8">
    <source>
        <dbReference type="ARBA" id="ARBA00023008"/>
    </source>
</evidence>
<evidence type="ECO:0000259" key="18">
    <source>
        <dbReference type="Pfam" id="PF03443"/>
    </source>
</evidence>
<dbReference type="PANTHER" id="PTHR33353:SF2">
    <property type="entry name" value="ENDO-BETA-1,4-GLUCANASE D"/>
    <property type="match status" value="1"/>
</dbReference>
<keyword evidence="8" id="KW-0186">Copper</keyword>
<dbReference type="CDD" id="cd21175">
    <property type="entry name" value="LPMO_AA9"/>
    <property type="match status" value="1"/>
</dbReference>
<proteinExistence type="inferred from homology"/>
<dbReference type="GO" id="GO:0030245">
    <property type="term" value="P:cellulose catabolic process"/>
    <property type="evidence" value="ECO:0007669"/>
    <property type="project" value="UniProtKB-KW"/>
</dbReference>
<protein>
    <recommendedName>
        <fullName evidence="15">lytic cellulose monooxygenase (C4-dehydrogenating)</fullName>
        <ecNumber evidence="15">1.14.99.56</ecNumber>
    </recommendedName>
</protein>
<evidence type="ECO:0000256" key="13">
    <source>
        <dbReference type="ARBA" id="ARBA00044502"/>
    </source>
</evidence>
<dbReference type="InterPro" id="IPR049892">
    <property type="entry name" value="AA9"/>
</dbReference>
<keyword evidence="12" id="KW-0624">Polysaccharide degradation</keyword>
<keyword evidence="11" id="KW-0119">Carbohydrate metabolism</keyword>
<evidence type="ECO:0000256" key="1">
    <source>
        <dbReference type="ARBA" id="ARBA00001973"/>
    </source>
</evidence>
<organism evidence="19 20">
    <name type="scientific">Pyricularia oryzae</name>
    <name type="common">Rice blast fungus</name>
    <name type="synonym">Magnaporthe oryzae</name>
    <dbReference type="NCBI Taxonomy" id="318829"/>
    <lineage>
        <taxon>Eukaryota</taxon>
        <taxon>Fungi</taxon>
        <taxon>Dikarya</taxon>
        <taxon>Ascomycota</taxon>
        <taxon>Pezizomycotina</taxon>
        <taxon>Sordariomycetes</taxon>
        <taxon>Sordariomycetidae</taxon>
        <taxon>Magnaporthales</taxon>
        <taxon>Pyriculariaceae</taxon>
        <taxon>Pyricularia</taxon>
    </lineage>
</organism>
<keyword evidence="7" id="KW-0560">Oxidoreductase</keyword>
<evidence type="ECO:0000256" key="10">
    <source>
        <dbReference type="ARBA" id="ARBA00023157"/>
    </source>
</evidence>
<keyword evidence="9" id="KW-0503">Monooxygenase</keyword>
<feature type="signal peptide" evidence="17">
    <location>
        <begin position="1"/>
        <end position="18"/>
    </location>
</feature>
<comment type="similarity">
    <text evidence="13">Belongs to the polysaccharide monooxygenase AA9 family.</text>
</comment>
<dbReference type="GO" id="GO:0046872">
    <property type="term" value="F:metal ion binding"/>
    <property type="evidence" value="ECO:0007669"/>
    <property type="project" value="UniProtKB-KW"/>
</dbReference>
<evidence type="ECO:0000256" key="7">
    <source>
        <dbReference type="ARBA" id="ARBA00023002"/>
    </source>
</evidence>
<evidence type="ECO:0000256" key="11">
    <source>
        <dbReference type="ARBA" id="ARBA00023277"/>
    </source>
</evidence>
<gene>
    <name evidence="19" type="ORF">PoMZ_08764</name>
</gene>
<dbReference type="EC" id="1.14.99.56" evidence="15"/>
<evidence type="ECO:0000256" key="15">
    <source>
        <dbReference type="ARBA" id="ARBA00047174"/>
    </source>
</evidence>
<evidence type="ECO:0000256" key="14">
    <source>
        <dbReference type="ARBA" id="ARBA00045077"/>
    </source>
</evidence>
<comment type="cofactor">
    <cofactor evidence="1">
        <name>Cu(2+)</name>
        <dbReference type="ChEBI" id="CHEBI:29036"/>
    </cofactor>
</comment>
<evidence type="ECO:0000313" key="20">
    <source>
        <dbReference type="Proteomes" id="UP000294847"/>
    </source>
</evidence>
<keyword evidence="4" id="KW-0479">Metal-binding</keyword>
<dbReference type="PANTHER" id="PTHR33353">
    <property type="entry name" value="PUTATIVE (AFU_ORTHOLOGUE AFUA_1G12560)-RELATED"/>
    <property type="match status" value="1"/>
</dbReference>
<evidence type="ECO:0000256" key="3">
    <source>
        <dbReference type="ARBA" id="ARBA00022525"/>
    </source>
</evidence>
<dbReference type="GO" id="GO:0004497">
    <property type="term" value="F:monooxygenase activity"/>
    <property type="evidence" value="ECO:0007669"/>
    <property type="project" value="UniProtKB-KW"/>
</dbReference>
<evidence type="ECO:0000256" key="16">
    <source>
        <dbReference type="SAM" id="MobiDB-lite"/>
    </source>
</evidence>
<evidence type="ECO:0000256" key="4">
    <source>
        <dbReference type="ARBA" id="ARBA00022723"/>
    </source>
</evidence>
<keyword evidence="3" id="KW-0964">Secreted</keyword>
<feature type="compositionally biased region" description="Low complexity" evidence="16">
    <location>
        <begin position="317"/>
        <end position="339"/>
    </location>
</feature>
<evidence type="ECO:0000256" key="9">
    <source>
        <dbReference type="ARBA" id="ARBA00023033"/>
    </source>
</evidence>
<accession>A0A4P7NIN1</accession>